<proteinExistence type="predicted"/>
<evidence type="ECO:0000313" key="1">
    <source>
        <dbReference type="EMBL" id="WMV29317.1"/>
    </source>
</evidence>
<sequence>MAFHPQTDDYHSSIRMAPFEDIYGRRCRSPMCWFEVGKVSLIGHALVHEDMEKV</sequence>
<dbReference type="AlphaFoldDB" id="A0AAF0TQR5"/>
<reference evidence="1" key="1">
    <citation type="submission" date="2023-08" db="EMBL/GenBank/DDBJ databases">
        <title>A de novo genome assembly of Solanum verrucosum Schlechtendal, a Mexican diploid species geographically isolated from the other diploid A-genome species in potato relatives.</title>
        <authorList>
            <person name="Hosaka K."/>
        </authorList>
    </citation>
    <scope>NUCLEOTIDE SEQUENCE</scope>
    <source>
        <tissue evidence="1">Young leaves</tissue>
    </source>
</reference>
<keyword evidence="2" id="KW-1185">Reference proteome</keyword>
<organism evidence="1 2">
    <name type="scientific">Solanum verrucosum</name>
    <dbReference type="NCBI Taxonomy" id="315347"/>
    <lineage>
        <taxon>Eukaryota</taxon>
        <taxon>Viridiplantae</taxon>
        <taxon>Streptophyta</taxon>
        <taxon>Embryophyta</taxon>
        <taxon>Tracheophyta</taxon>
        <taxon>Spermatophyta</taxon>
        <taxon>Magnoliopsida</taxon>
        <taxon>eudicotyledons</taxon>
        <taxon>Gunneridae</taxon>
        <taxon>Pentapetalae</taxon>
        <taxon>asterids</taxon>
        <taxon>lamiids</taxon>
        <taxon>Solanales</taxon>
        <taxon>Solanaceae</taxon>
        <taxon>Solanoideae</taxon>
        <taxon>Solaneae</taxon>
        <taxon>Solanum</taxon>
    </lineage>
</organism>
<protein>
    <submittedName>
        <fullName evidence="1">Uncharacterized protein</fullName>
    </submittedName>
</protein>
<accession>A0AAF0TQR5</accession>
<dbReference type="Proteomes" id="UP001234989">
    <property type="component" value="Chromosome 5"/>
</dbReference>
<name>A0AAF0TQR5_SOLVR</name>
<gene>
    <name evidence="1" type="ORF">MTR67_022702</name>
</gene>
<dbReference type="EMBL" id="CP133616">
    <property type="protein sequence ID" value="WMV29317.1"/>
    <property type="molecule type" value="Genomic_DNA"/>
</dbReference>
<evidence type="ECO:0000313" key="2">
    <source>
        <dbReference type="Proteomes" id="UP001234989"/>
    </source>
</evidence>